<dbReference type="EMBL" id="CP022358">
    <property type="protein sequence ID" value="ASK67496.1"/>
    <property type="molecule type" value="Genomic_DNA"/>
</dbReference>
<sequence>MEVTVGGMDAAVEPIGIYLRRVTEMAGLNCRTINFHNQINQVVKLCSLPKTRLNTSLRKSPTQKKMPLQGVSGIKCIRMSMER</sequence>
<gene>
    <name evidence="1" type="ORF">CF168_00730</name>
</gene>
<accession>A0A220UHW1</accession>
<organism evidence="1 2">
    <name type="scientific">Shewanella bicestrii</name>
    <dbReference type="NCBI Taxonomy" id="2018305"/>
    <lineage>
        <taxon>Bacteria</taxon>
        <taxon>Pseudomonadati</taxon>
        <taxon>Pseudomonadota</taxon>
        <taxon>Gammaproteobacteria</taxon>
        <taxon>Alteromonadales</taxon>
        <taxon>Shewanellaceae</taxon>
        <taxon>Shewanella</taxon>
    </lineage>
</organism>
<dbReference type="KEGG" id="sbj:CF168_00730"/>
<evidence type="ECO:0000313" key="2">
    <source>
        <dbReference type="Proteomes" id="UP000198367"/>
    </source>
</evidence>
<evidence type="ECO:0000313" key="1">
    <source>
        <dbReference type="EMBL" id="ASK67496.1"/>
    </source>
</evidence>
<dbReference type="AlphaFoldDB" id="A0A220UHW1"/>
<keyword evidence="2" id="KW-1185">Reference proteome</keyword>
<protein>
    <submittedName>
        <fullName evidence="1">Uncharacterized protein</fullName>
    </submittedName>
</protein>
<proteinExistence type="predicted"/>
<reference evidence="1 2" key="1">
    <citation type="submission" date="2017-07" db="EMBL/GenBank/DDBJ databases">
        <title>Phenotypical and genomic characterization of a clinical isolate of Shewanella bicestrii sp. nov. producing an extended-spectrum beta-lactamase and a new oxacillinase variant.</title>
        <authorList>
            <person name="Jousset A.B."/>
            <person name="Bonnin R.A."/>
            <person name="Girlich D."/>
            <person name="Dabos L."/>
            <person name="Potron A."/>
            <person name="Dortet L."/>
            <person name="Glaser P."/>
            <person name="Naas T."/>
        </authorList>
    </citation>
    <scope>NUCLEOTIDE SEQUENCE [LARGE SCALE GENOMIC DNA]</scope>
    <source>
        <strain evidence="1 2">JAB-1</strain>
    </source>
</reference>
<name>A0A220UHW1_9GAMM</name>
<dbReference type="Proteomes" id="UP000198367">
    <property type="component" value="Chromosome"/>
</dbReference>